<sequence length="59" mass="6855">MPGCGAFRHASFVLFTLSSFELECFTKTFKNSYEKVKNSRMMANHKGKRKRSNFPCWDG</sequence>
<evidence type="ECO:0000313" key="2">
    <source>
        <dbReference type="Proteomes" id="UP000004416"/>
    </source>
</evidence>
<dbReference type="PATRIC" id="fig|537010.4.peg.3333"/>
<protein>
    <submittedName>
        <fullName evidence="1">Uncharacterized protein</fullName>
    </submittedName>
</protein>
<dbReference type="EMBL" id="AFZX01000092">
    <property type="protein sequence ID" value="EHL05801.1"/>
    <property type="molecule type" value="Genomic_DNA"/>
</dbReference>
<evidence type="ECO:0000313" key="1">
    <source>
        <dbReference type="EMBL" id="EHL05801.1"/>
    </source>
</evidence>
<dbReference type="Proteomes" id="UP000004416">
    <property type="component" value="Unassembled WGS sequence"/>
</dbReference>
<name>G9XRG3_DESHA</name>
<comment type="caution">
    <text evidence="1">The sequence shown here is derived from an EMBL/GenBank/DDBJ whole genome shotgun (WGS) entry which is preliminary data.</text>
</comment>
<reference evidence="1 2" key="1">
    <citation type="submission" date="2011-08" db="EMBL/GenBank/DDBJ databases">
        <authorList>
            <person name="Weinstock G."/>
            <person name="Sodergren E."/>
            <person name="Clifton S."/>
            <person name="Fulton L."/>
            <person name="Fulton B."/>
            <person name="Courtney L."/>
            <person name="Fronick C."/>
            <person name="Harrison M."/>
            <person name="Strong C."/>
            <person name="Farmer C."/>
            <person name="Delahaunty K."/>
            <person name="Markovic C."/>
            <person name="Hall O."/>
            <person name="Minx P."/>
            <person name="Tomlinson C."/>
            <person name="Mitreva M."/>
            <person name="Hou S."/>
            <person name="Chen J."/>
            <person name="Wollam A."/>
            <person name="Pepin K.H."/>
            <person name="Johnson M."/>
            <person name="Bhonagiri V."/>
            <person name="Zhang X."/>
            <person name="Suruliraj S."/>
            <person name="Warren W."/>
            <person name="Chinwalla A."/>
            <person name="Mardis E.R."/>
            <person name="Wilson R.K."/>
        </authorList>
    </citation>
    <scope>NUCLEOTIDE SEQUENCE [LARGE SCALE GENOMIC DNA]</scope>
    <source>
        <strain evidence="1 2">DP7</strain>
    </source>
</reference>
<gene>
    <name evidence="1" type="ORF">HMPREF0322_03561</name>
</gene>
<dbReference type="AlphaFoldDB" id="G9XRG3"/>
<accession>G9XRG3</accession>
<dbReference type="HOGENOM" id="CLU_2952881_0_0_9"/>
<organism evidence="1 2">
    <name type="scientific">Desulfitobacterium hafniense DP7</name>
    <dbReference type="NCBI Taxonomy" id="537010"/>
    <lineage>
        <taxon>Bacteria</taxon>
        <taxon>Bacillati</taxon>
        <taxon>Bacillota</taxon>
        <taxon>Clostridia</taxon>
        <taxon>Eubacteriales</taxon>
        <taxon>Desulfitobacteriaceae</taxon>
        <taxon>Desulfitobacterium</taxon>
    </lineage>
</organism>
<proteinExistence type="predicted"/>